<dbReference type="Proteomes" id="UP000198575">
    <property type="component" value="Unassembled WGS sequence"/>
</dbReference>
<protein>
    <submittedName>
        <fullName evidence="3">Phospholipid/cholesterol/gamma-HCH transport system substrate-binding protein</fullName>
    </submittedName>
</protein>
<dbReference type="InterPro" id="IPR003399">
    <property type="entry name" value="Mce/MlaD"/>
</dbReference>
<dbReference type="PANTHER" id="PTHR36698:SF2">
    <property type="entry name" value="MCE_MLAD DOMAIN-CONTAINING PROTEIN"/>
    <property type="match status" value="1"/>
</dbReference>
<dbReference type="SUPFAM" id="SSF58104">
    <property type="entry name" value="Methyl-accepting chemotaxis protein (MCP) signaling domain"/>
    <property type="match status" value="1"/>
</dbReference>
<name>A0A1I4YV82_9GAMM</name>
<dbReference type="STRING" id="578942.SAMN05216289_12038"/>
<feature type="transmembrane region" description="Helical" evidence="1">
    <location>
        <begin position="6"/>
        <end position="28"/>
    </location>
</feature>
<evidence type="ECO:0000313" key="3">
    <source>
        <dbReference type="EMBL" id="SFN41912.1"/>
    </source>
</evidence>
<dbReference type="RefSeq" id="WP_092408792.1">
    <property type="nucleotide sequence ID" value="NZ_FOVF01000020.1"/>
</dbReference>
<accession>A0A1I4YV82</accession>
<keyword evidence="1" id="KW-1133">Transmembrane helix</keyword>
<gene>
    <name evidence="3" type="ORF">SAMN05216289_12038</name>
</gene>
<dbReference type="EMBL" id="FOVF01000020">
    <property type="protein sequence ID" value="SFN41912.1"/>
    <property type="molecule type" value="Genomic_DNA"/>
</dbReference>
<evidence type="ECO:0000259" key="2">
    <source>
        <dbReference type="Pfam" id="PF02470"/>
    </source>
</evidence>
<keyword evidence="1" id="KW-0472">Membrane</keyword>
<dbReference type="AlphaFoldDB" id="A0A1I4YV82"/>
<keyword evidence="1" id="KW-0812">Transmembrane</keyword>
<feature type="domain" description="Mce/MlaD" evidence="2">
    <location>
        <begin position="45"/>
        <end position="116"/>
    </location>
</feature>
<evidence type="ECO:0000313" key="4">
    <source>
        <dbReference type="Proteomes" id="UP000198575"/>
    </source>
</evidence>
<proteinExistence type="predicted"/>
<evidence type="ECO:0000256" key="1">
    <source>
        <dbReference type="SAM" id="Phobius"/>
    </source>
</evidence>
<sequence>METRAHHILIGTFAILAFLLGLGFVLWLSKSSADREFRDFDVVFTEAVTGLSKGGLVQYNGIKVGEVTQLKLAPDDPRKVIARIRLEGDTPVKVDTEAKLGLLGVTGTAFIQLSGGSPSSKLLLPTEEHPVPVIHASESALSKLLSSGEDIVTSVNQSLLRVGQLLSKENVDHVSATLQHIDDVASTVAEQRGDLAKALAQLADASSELKSTLGTLNRMANTTSELIDDDVRKVMQSTDKAISAIERVAGSAEQMLDQNQAAIANFSDQGLRQVGPTLSELRETLRSFRQLSDQLGSSNTLLLGRDQPKEFTPK</sequence>
<keyword evidence="4" id="KW-1185">Reference proteome</keyword>
<dbReference type="PANTHER" id="PTHR36698">
    <property type="entry name" value="BLL5892 PROTEIN"/>
    <property type="match status" value="1"/>
</dbReference>
<reference evidence="3 4" key="1">
    <citation type="submission" date="2016-10" db="EMBL/GenBank/DDBJ databases">
        <authorList>
            <person name="de Groot N.N."/>
        </authorList>
    </citation>
    <scope>NUCLEOTIDE SEQUENCE [LARGE SCALE GENOMIC DNA]</scope>
    <source>
        <strain evidence="3 4">CGMCC 1.7659</strain>
    </source>
</reference>
<organism evidence="3 4">
    <name type="scientific">Dokdonella immobilis</name>
    <dbReference type="NCBI Taxonomy" id="578942"/>
    <lineage>
        <taxon>Bacteria</taxon>
        <taxon>Pseudomonadati</taxon>
        <taxon>Pseudomonadota</taxon>
        <taxon>Gammaproteobacteria</taxon>
        <taxon>Lysobacterales</taxon>
        <taxon>Rhodanobacteraceae</taxon>
        <taxon>Dokdonella</taxon>
    </lineage>
</organism>
<dbReference type="Pfam" id="PF02470">
    <property type="entry name" value="MlaD"/>
    <property type="match status" value="1"/>
</dbReference>
<dbReference type="OrthoDB" id="9806984at2"/>